<dbReference type="InterPro" id="IPR004158">
    <property type="entry name" value="DUF247_pln"/>
</dbReference>
<proteinExistence type="predicted"/>
<sequence length="351" mass="40573">MEEWKNKFDDGAVISEEKREEWGKPSIYKISSVIKNQNKNAYEPQIVSFGPYHHHRGRINHLETMEKHKNRAVLHFLRRCGKSIIGFVCQEMGKVLQELKDSYETLDDPDDNRFLQLMIADGCFMLEILRASEKTAYDDDDDYAENDPVFGNHGKISVMPYIKRDMLLLENQLPILVLQILTKLQTGKPQLDDDDNELLNNRILKFLSPPDNTEGNEEESSESKRKSEKKAVKKEKRFGKCVHALDLYRKCLINTDQTKPNNSDSNHHQFLQIQFYRAASRSATELHEYGIQFCTSNNDRSLDSVSFQKHWTGAMLCLPHLVVDDTTESMFLNFIAFESLHVGADNQVLNV</sequence>
<protein>
    <submittedName>
        <fullName evidence="2">Uncharacterized protein</fullName>
    </submittedName>
</protein>
<reference evidence="2 3" key="1">
    <citation type="journal article" date="2023" name="Plants (Basel)">
        <title>Bridging the Gap: Combining Genomics and Transcriptomics Approaches to Understand Stylosanthes scabra, an Orphan Legume from the Brazilian Caatinga.</title>
        <authorList>
            <person name="Ferreira-Neto J.R.C."/>
            <person name="da Silva M.D."/>
            <person name="Binneck E."/>
            <person name="de Melo N.F."/>
            <person name="da Silva R.H."/>
            <person name="de Melo A.L.T.M."/>
            <person name="Pandolfi V."/>
            <person name="Bustamante F.O."/>
            <person name="Brasileiro-Vidal A.C."/>
            <person name="Benko-Iseppon A.M."/>
        </authorList>
    </citation>
    <scope>NUCLEOTIDE SEQUENCE [LARGE SCALE GENOMIC DNA]</scope>
    <source>
        <tissue evidence="2">Leaves</tissue>
    </source>
</reference>
<evidence type="ECO:0000256" key="1">
    <source>
        <dbReference type="SAM" id="MobiDB-lite"/>
    </source>
</evidence>
<dbReference type="PANTHER" id="PTHR31170">
    <property type="entry name" value="BNAC04G53230D PROTEIN"/>
    <property type="match status" value="1"/>
</dbReference>
<comment type="caution">
    <text evidence="2">The sequence shown here is derived from an EMBL/GenBank/DDBJ whole genome shotgun (WGS) entry which is preliminary data.</text>
</comment>
<organism evidence="2 3">
    <name type="scientific">Stylosanthes scabra</name>
    <dbReference type="NCBI Taxonomy" id="79078"/>
    <lineage>
        <taxon>Eukaryota</taxon>
        <taxon>Viridiplantae</taxon>
        <taxon>Streptophyta</taxon>
        <taxon>Embryophyta</taxon>
        <taxon>Tracheophyta</taxon>
        <taxon>Spermatophyta</taxon>
        <taxon>Magnoliopsida</taxon>
        <taxon>eudicotyledons</taxon>
        <taxon>Gunneridae</taxon>
        <taxon>Pentapetalae</taxon>
        <taxon>rosids</taxon>
        <taxon>fabids</taxon>
        <taxon>Fabales</taxon>
        <taxon>Fabaceae</taxon>
        <taxon>Papilionoideae</taxon>
        <taxon>50 kb inversion clade</taxon>
        <taxon>dalbergioids sensu lato</taxon>
        <taxon>Dalbergieae</taxon>
        <taxon>Pterocarpus clade</taxon>
        <taxon>Stylosanthes</taxon>
    </lineage>
</organism>
<keyword evidence="3" id="KW-1185">Reference proteome</keyword>
<dbReference type="PANTHER" id="PTHR31170:SF18">
    <property type="entry name" value="(WILD MALAYSIAN BANANA) HYPOTHETICAL PROTEIN"/>
    <property type="match status" value="1"/>
</dbReference>
<dbReference type="Pfam" id="PF03140">
    <property type="entry name" value="DUF247"/>
    <property type="match status" value="1"/>
</dbReference>
<evidence type="ECO:0000313" key="2">
    <source>
        <dbReference type="EMBL" id="MED6159951.1"/>
    </source>
</evidence>
<dbReference type="Proteomes" id="UP001341840">
    <property type="component" value="Unassembled WGS sequence"/>
</dbReference>
<name>A0ABU6UFW7_9FABA</name>
<accession>A0ABU6UFW7</accession>
<evidence type="ECO:0000313" key="3">
    <source>
        <dbReference type="Proteomes" id="UP001341840"/>
    </source>
</evidence>
<feature type="region of interest" description="Disordered" evidence="1">
    <location>
        <begin position="205"/>
        <end position="231"/>
    </location>
</feature>
<gene>
    <name evidence="2" type="ORF">PIB30_046982</name>
</gene>
<dbReference type="EMBL" id="JASCZI010121126">
    <property type="protein sequence ID" value="MED6159951.1"/>
    <property type="molecule type" value="Genomic_DNA"/>
</dbReference>